<evidence type="ECO:0000313" key="14">
    <source>
        <dbReference type="Proteomes" id="UP000642488"/>
    </source>
</evidence>
<dbReference type="SUPFAM" id="SSF54211">
    <property type="entry name" value="Ribosomal protein S5 domain 2-like"/>
    <property type="match status" value="1"/>
</dbReference>
<dbReference type="AlphaFoldDB" id="A0A934IGB2"/>
<reference evidence="13" key="1">
    <citation type="submission" date="2020-12" db="EMBL/GenBank/DDBJ databases">
        <title>Bacterial taxonomy.</title>
        <authorList>
            <person name="Pan X."/>
        </authorList>
    </citation>
    <scope>NUCLEOTIDE SEQUENCE</scope>
    <source>
        <strain evidence="13">KCTC 52957</strain>
    </source>
</reference>
<dbReference type="PANTHER" id="PTHR43527">
    <property type="entry name" value="4-DIPHOSPHOCYTIDYL-2-C-METHYL-D-ERYTHRITOL KINASE, CHLOROPLASTIC"/>
    <property type="match status" value="1"/>
</dbReference>
<name>A0A934IGB2_9RHOB</name>
<dbReference type="Pfam" id="PF00288">
    <property type="entry name" value="GHMP_kinases_N"/>
    <property type="match status" value="1"/>
</dbReference>
<feature type="domain" description="GHMP kinase C-terminal" evidence="12">
    <location>
        <begin position="204"/>
        <end position="264"/>
    </location>
</feature>
<dbReference type="InterPro" id="IPR036554">
    <property type="entry name" value="GHMP_kinase_C_sf"/>
</dbReference>
<dbReference type="GO" id="GO:0005524">
    <property type="term" value="F:ATP binding"/>
    <property type="evidence" value="ECO:0007669"/>
    <property type="project" value="UniProtKB-UniRule"/>
</dbReference>
<dbReference type="GO" id="GO:0050515">
    <property type="term" value="F:4-(cytidine 5'-diphospho)-2-C-methyl-D-erythritol kinase activity"/>
    <property type="evidence" value="ECO:0007669"/>
    <property type="project" value="UniProtKB-UniRule"/>
</dbReference>
<keyword evidence="7 10" id="KW-0067">ATP-binding</keyword>
<dbReference type="EMBL" id="JAEKPD010000001">
    <property type="protein sequence ID" value="MBJ3761339.1"/>
    <property type="molecule type" value="Genomic_DNA"/>
</dbReference>
<sequence>MTAADGRFFAPAKVNLALHVTGQRADGYHLLSSLVAFADIGDWVTARPAAEWALSVNGPLAKGVPTGPDNLILKAARATQGPPAAFTLEKHLPMQAGIGGGSADAAAALRALRAMDGRPLPDGPAAIGADLPVCLHGRAALMTGIGDIVTPVDPLPPLHAVLVNPGVAVATPAVFAALAQKDNAPLSDLPDDAGTDELIGWLASQRNDLEALARSIAPAIGVALARLSATPGCALARMSGSGATCFGLYRSAPEARDAATTLTAAHPDWWIRQTSLA</sequence>
<dbReference type="InterPro" id="IPR006204">
    <property type="entry name" value="GHMP_kinase_N_dom"/>
</dbReference>
<comment type="similarity">
    <text evidence="1 10">Belongs to the GHMP kinase family. IspE subfamily.</text>
</comment>
<evidence type="ECO:0000259" key="12">
    <source>
        <dbReference type="Pfam" id="PF08544"/>
    </source>
</evidence>
<proteinExistence type="inferred from homology"/>
<evidence type="ECO:0000313" key="13">
    <source>
        <dbReference type="EMBL" id="MBJ3761339.1"/>
    </source>
</evidence>
<dbReference type="NCBIfam" id="NF011202">
    <property type="entry name" value="PRK14608.1"/>
    <property type="match status" value="1"/>
</dbReference>
<keyword evidence="5 10" id="KW-0547">Nucleotide-binding</keyword>
<evidence type="ECO:0000256" key="6">
    <source>
        <dbReference type="ARBA" id="ARBA00022777"/>
    </source>
</evidence>
<comment type="function">
    <text evidence="10">Catalyzes the phosphorylation of the position 2 hydroxy group of 4-diphosphocytidyl-2C-methyl-D-erythritol.</text>
</comment>
<feature type="active site" evidence="10">
    <location>
        <position position="13"/>
    </location>
</feature>
<comment type="caution">
    <text evidence="13">The sequence shown here is derived from an EMBL/GenBank/DDBJ whole genome shotgun (WGS) entry which is preliminary data.</text>
</comment>
<dbReference type="PANTHER" id="PTHR43527:SF2">
    <property type="entry name" value="4-DIPHOSPHOCYTIDYL-2-C-METHYL-D-ERYTHRITOL KINASE, CHLOROPLASTIC"/>
    <property type="match status" value="1"/>
</dbReference>
<feature type="domain" description="GHMP kinase N-terminal" evidence="11">
    <location>
        <begin position="70"/>
        <end position="137"/>
    </location>
</feature>
<gene>
    <name evidence="10" type="primary">ispE</name>
    <name evidence="13" type="ORF">ILP92_01050</name>
</gene>
<dbReference type="GO" id="GO:0019288">
    <property type="term" value="P:isopentenyl diphosphate biosynthetic process, methylerythritol 4-phosphate pathway"/>
    <property type="evidence" value="ECO:0007669"/>
    <property type="project" value="UniProtKB-UniRule"/>
</dbReference>
<evidence type="ECO:0000256" key="3">
    <source>
        <dbReference type="ARBA" id="ARBA00017473"/>
    </source>
</evidence>
<keyword evidence="4 10" id="KW-0808">Transferase</keyword>
<dbReference type="Pfam" id="PF08544">
    <property type="entry name" value="GHMP_kinases_C"/>
    <property type="match status" value="1"/>
</dbReference>
<dbReference type="RefSeq" id="WP_198914511.1">
    <property type="nucleotide sequence ID" value="NZ_JAEKPD010000001.1"/>
</dbReference>
<evidence type="ECO:0000256" key="5">
    <source>
        <dbReference type="ARBA" id="ARBA00022741"/>
    </source>
</evidence>
<protein>
    <recommendedName>
        <fullName evidence="3 10">4-diphosphocytidyl-2-C-methyl-D-erythritol kinase</fullName>
        <shortName evidence="10">CMK</shortName>
        <ecNumber evidence="2 10">2.7.1.148</ecNumber>
    </recommendedName>
    <alternativeName>
        <fullName evidence="9 10">4-(cytidine-5'-diphospho)-2-C-methyl-D-erythritol kinase</fullName>
    </alternativeName>
</protein>
<dbReference type="GO" id="GO:0016114">
    <property type="term" value="P:terpenoid biosynthetic process"/>
    <property type="evidence" value="ECO:0007669"/>
    <property type="project" value="InterPro"/>
</dbReference>
<feature type="binding site" evidence="10">
    <location>
        <begin position="93"/>
        <end position="103"/>
    </location>
    <ligand>
        <name>ATP</name>
        <dbReference type="ChEBI" id="CHEBI:30616"/>
    </ligand>
</feature>
<feature type="active site" evidence="10">
    <location>
        <position position="130"/>
    </location>
</feature>
<keyword evidence="8 10" id="KW-0414">Isoprene biosynthesis</keyword>
<evidence type="ECO:0000256" key="8">
    <source>
        <dbReference type="ARBA" id="ARBA00023229"/>
    </source>
</evidence>
<dbReference type="PIRSF" id="PIRSF010376">
    <property type="entry name" value="IspE"/>
    <property type="match status" value="1"/>
</dbReference>
<dbReference type="Gene3D" id="3.30.230.10">
    <property type="match status" value="1"/>
</dbReference>
<comment type="pathway">
    <text evidence="10">Isoprenoid biosynthesis; isopentenyl diphosphate biosynthesis via DXP pathway; isopentenyl diphosphate from 1-deoxy-D-xylulose 5-phosphate: step 3/6.</text>
</comment>
<evidence type="ECO:0000256" key="2">
    <source>
        <dbReference type="ARBA" id="ARBA00012052"/>
    </source>
</evidence>
<evidence type="ECO:0000256" key="1">
    <source>
        <dbReference type="ARBA" id="ARBA00009684"/>
    </source>
</evidence>
<evidence type="ECO:0000256" key="7">
    <source>
        <dbReference type="ARBA" id="ARBA00022840"/>
    </source>
</evidence>
<dbReference type="InterPro" id="IPR020568">
    <property type="entry name" value="Ribosomal_Su5_D2-typ_SF"/>
</dbReference>
<evidence type="ECO:0000259" key="11">
    <source>
        <dbReference type="Pfam" id="PF00288"/>
    </source>
</evidence>
<dbReference type="Gene3D" id="3.30.70.890">
    <property type="entry name" value="GHMP kinase, C-terminal domain"/>
    <property type="match status" value="1"/>
</dbReference>
<dbReference type="Proteomes" id="UP000642488">
    <property type="component" value="Unassembled WGS sequence"/>
</dbReference>
<evidence type="ECO:0000256" key="4">
    <source>
        <dbReference type="ARBA" id="ARBA00022679"/>
    </source>
</evidence>
<dbReference type="SUPFAM" id="SSF55060">
    <property type="entry name" value="GHMP Kinase, C-terminal domain"/>
    <property type="match status" value="1"/>
</dbReference>
<keyword evidence="14" id="KW-1185">Reference proteome</keyword>
<comment type="catalytic activity">
    <reaction evidence="10">
        <text>4-CDP-2-C-methyl-D-erythritol + ATP = 4-CDP-2-C-methyl-D-erythritol 2-phosphate + ADP + H(+)</text>
        <dbReference type="Rhea" id="RHEA:18437"/>
        <dbReference type="ChEBI" id="CHEBI:15378"/>
        <dbReference type="ChEBI" id="CHEBI:30616"/>
        <dbReference type="ChEBI" id="CHEBI:57823"/>
        <dbReference type="ChEBI" id="CHEBI:57919"/>
        <dbReference type="ChEBI" id="CHEBI:456216"/>
        <dbReference type="EC" id="2.7.1.148"/>
    </reaction>
</comment>
<keyword evidence="6 10" id="KW-0418">Kinase</keyword>
<evidence type="ECO:0000256" key="9">
    <source>
        <dbReference type="ARBA" id="ARBA00032554"/>
    </source>
</evidence>
<evidence type="ECO:0000256" key="10">
    <source>
        <dbReference type="HAMAP-Rule" id="MF_00061"/>
    </source>
</evidence>
<dbReference type="InterPro" id="IPR004424">
    <property type="entry name" value="IspE"/>
</dbReference>
<dbReference type="InterPro" id="IPR014721">
    <property type="entry name" value="Ribsml_uS5_D2-typ_fold_subgr"/>
</dbReference>
<dbReference type="HAMAP" id="MF_00061">
    <property type="entry name" value="IspE"/>
    <property type="match status" value="1"/>
</dbReference>
<accession>A0A934IGB2</accession>
<organism evidence="13 14">
    <name type="scientific">Palleronia pontilimi</name>
    <dbReference type="NCBI Taxonomy" id="1964209"/>
    <lineage>
        <taxon>Bacteria</taxon>
        <taxon>Pseudomonadati</taxon>
        <taxon>Pseudomonadota</taxon>
        <taxon>Alphaproteobacteria</taxon>
        <taxon>Rhodobacterales</taxon>
        <taxon>Roseobacteraceae</taxon>
        <taxon>Palleronia</taxon>
    </lineage>
</organism>
<dbReference type="EC" id="2.7.1.148" evidence="2 10"/>
<dbReference type="InterPro" id="IPR013750">
    <property type="entry name" value="GHMP_kinase_C_dom"/>
</dbReference>